<dbReference type="HOGENOM" id="CLU_491614_0_0_5"/>
<dbReference type="OrthoDB" id="7877446at2"/>
<accession>S9RGH3</accession>
<dbReference type="AlphaFoldDB" id="S9RGH3"/>
<dbReference type="eggNOG" id="COG3210">
    <property type="taxonomic scope" value="Bacteria"/>
</dbReference>
<protein>
    <recommendedName>
        <fullName evidence="3">PEP-CTERM protein-sorting domain-containing protein</fullName>
    </recommendedName>
</protein>
<name>S9RGH3_9RHOB</name>
<proteinExistence type="predicted"/>
<dbReference type="EMBL" id="AONI01000015">
    <property type="protein sequence ID" value="EPX77180.1"/>
    <property type="molecule type" value="Genomic_DNA"/>
</dbReference>
<dbReference type="NCBIfam" id="TIGR03370">
    <property type="entry name" value="VPLPA-CTERM"/>
    <property type="match status" value="1"/>
</dbReference>
<organism evidence="1 2">
    <name type="scientific">Litoreibacter arenae DSM 19593</name>
    <dbReference type="NCBI Taxonomy" id="1123360"/>
    <lineage>
        <taxon>Bacteria</taxon>
        <taxon>Pseudomonadati</taxon>
        <taxon>Pseudomonadota</taxon>
        <taxon>Alphaproteobacteria</taxon>
        <taxon>Rhodobacterales</taxon>
        <taxon>Roseobacteraceae</taxon>
        <taxon>Litoreibacter</taxon>
    </lineage>
</organism>
<evidence type="ECO:0000313" key="1">
    <source>
        <dbReference type="EMBL" id="EPX77180.1"/>
    </source>
</evidence>
<dbReference type="InterPro" id="IPR022472">
    <property type="entry name" value="VPLPA-CTERM"/>
</dbReference>
<gene>
    <name evidence="1" type="ORF">thalar_02901</name>
</gene>
<evidence type="ECO:0000313" key="2">
    <source>
        <dbReference type="Proteomes" id="UP000015351"/>
    </source>
</evidence>
<dbReference type="Proteomes" id="UP000015351">
    <property type="component" value="Unassembled WGS sequence"/>
</dbReference>
<sequence length="474" mass="48502">MIVGSQPNLNRTPTNGTGQIFVSNGGAIILEQDPANPTSSTIITAAGHNDVNGLENFEAEIVVTGENSEIVADFVSVGAPVNGATGQIQVLDGASLTAAITRDFGGGLRNTGSVQLGEGSELIVDGANSSVDTNRLVAGFGPNTRDQTSNPGNAATQVTVSNGGRITAGSDNQGALVGYGSRANMLVTGTGSQFVVTALPSDDTDPANLGDEGDLIVGLTTPLYVPATDSYQFIEGAGSLTVTDNATVTVADDVRIGDTDTYFRGIIEDFYPGISVPSSSGMVEVSNGGQLTATRVIVGENGTLGGDGGTINADVVLDGGTVAPGMSPGVLDIFGDFTILGGALDIEISGSLLGQYDILNISGDLFANNPFDINISFLDGFMPSEGDAFDFLNVTGETSSLTALFENSLIGFNIFGFSDEFSLGFDLADGRFSATAFSEPVNPSPVPVPASLPILIAGLSGLGILRRYRRKQSI</sequence>
<evidence type="ECO:0008006" key="3">
    <source>
        <dbReference type="Google" id="ProtNLM"/>
    </source>
</evidence>
<comment type="caution">
    <text evidence="1">The sequence shown here is derived from an EMBL/GenBank/DDBJ whole genome shotgun (WGS) entry which is preliminary data.</text>
</comment>
<reference evidence="2" key="1">
    <citation type="journal article" date="2013" name="Stand. Genomic Sci.">
        <title>Genome sequence of the Litoreibacter arenae type strain (DSM 19593(T)), a member of the Roseobacter clade isolated from sea sand.</title>
        <authorList>
            <person name="Riedel T."/>
            <person name="Fiebig A."/>
            <person name="Petersen J."/>
            <person name="Gronow S."/>
            <person name="Kyrpides N.C."/>
            <person name="Goker M."/>
            <person name="Klenk H.P."/>
        </authorList>
    </citation>
    <scope>NUCLEOTIDE SEQUENCE [LARGE SCALE GENOMIC DNA]</scope>
    <source>
        <strain evidence="2">DSM 19593</strain>
    </source>
</reference>
<keyword evidence="2" id="KW-1185">Reference proteome</keyword>